<feature type="transmembrane region" description="Helical" evidence="1">
    <location>
        <begin position="12"/>
        <end position="31"/>
    </location>
</feature>
<gene>
    <name evidence="3" type="ORF">SAMN05660236_4563</name>
</gene>
<dbReference type="Gene3D" id="3.30.565.10">
    <property type="entry name" value="Histidine kinase-like ATPase, C-terminal domain"/>
    <property type="match status" value="1"/>
</dbReference>
<keyword evidence="1" id="KW-1133">Transmembrane helix</keyword>
<dbReference type="GO" id="GO:0000155">
    <property type="term" value="F:phosphorelay sensor kinase activity"/>
    <property type="evidence" value="ECO:0007669"/>
    <property type="project" value="InterPro"/>
</dbReference>
<keyword evidence="1" id="KW-0812">Transmembrane</keyword>
<dbReference type="InterPro" id="IPR036890">
    <property type="entry name" value="HATPase_C_sf"/>
</dbReference>
<keyword evidence="1" id="KW-0472">Membrane</keyword>
<dbReference type="InterPro" id="IPR010559">
    <property type="entry name" value="Sig_transdc_His_kin_internal"/>
</dbReference>
<dbReference type="OrthoDB" id="927174at2"/>
<accession>A0A1T5M734</accession>
<feature type="transmembrane region" description="Helical" evidence="1">
    <location>
        <begin position="37"/>
        <end position="64"/>
    </location>
</feature>
<dbReference type="Pfam" id="PF06580">
    <property type="entry name" value="His_kinase"/>
    <property type="match status" value="1"/>
</dbReference>
<sequence length="347" mass="39486">MELKLPIKNLIRLNWLLSLIPSVIVCIFLLHDKAQTHVIHITIMTAIAIATIGLSNIYIIVVLAQRFEISSRKFKLYRYLLTYTASAIAYLIIWPTFVFFTNYITSSYVLYDFILLGIGSAMVNSLIVVFHNFVLLQSEKAHADLEFSKLKTAHAEAANLLLKQQIHPHFLFNALNTVKALYRTDSRAGDSYIVHLANFLRASVFSHSSKISLLEEELSLLKDYLEMQKIRFGDALDCSISIPENILKSFSLPSFSLQPLLENAIKHNELTEEAPLKVYICKKDDRIIVSNNLQKKMVNVSSTNHGLANLAERYRIWSGDEVIIKEDDRTFSVSIKLLANENSNHRG</sequence>
<feature type="domain" description="Signal transduction histidine kinase internal region" evidence="2">
    <location>
        <begin position="161"/>
        <end position="236"/>
    </location>
</feature>
<protein>
    <submittedName>
        <fullName evidence="3">Histidine kinase</fullName>
    </submittedName>
</protein>
<evidence type="ECO:0000313" key="4">
    <source>
        <dbReference type="Proteomes" id="UP000190961"/>
    </source>
</evidence>
<dbReference type="EMBL" id="FUZU01000003">
    <property type="protein sequence ID" value="SKC83834.1"/>
    <property type="molecule type" value="Genomic_DNA"/>
</dbReference>
<dbReference type="RefSeq" id="WP_079689078.1">
    <property type="nucleotide sequence ID" value="NZ_FUZU01000003.1"/>
</dbReference>
<dbReference type="GO" id="GO:0016020">
    <property type="term" value="C:membrane"/>
    <property type="evidence" value="ECO:0007669"/>
    <property type="project" value="InterPro"/>
</dbReference>
<feature type="transmembrane region" description="Helical" evidence="1">
    <location>
        <begin position="76"/>
        <end position="97"/>
    </location>
</feature>
<dbReference type="PANTHER" id="PTHR34220">
    <property type="entry name" value="SENSOR HISTIDINE KINASE YPDA"/>
    <property type="match status" value="1"/>
</dbReference>
<dbReference type="STRING" id="688867.SAMN05660236_4563"/>
<organism evidence="3 4">
    <name type="scientific">Ohtaekwangia koreensis</name>
    <dbReference type="NCBI Taxonomy" id="688867"/>
    <lineage>
        <taxon>Bacteria</taxon>
        <taxon>Pseudomonadati</taxon>
        <taxon>Bacteroidota</taxon>
        <taxon>Cytophagia</taxon>
        <taxon>Cytophagales</taxon>
        <taxon>Fulvivirgaceae</taxon>
        <taxon>Ohtaekwangia</taxon>
    </lineage>
</organism>
<proteinExistence type="predicted"/>
<evidence type="ECO:0000313" key="3">
    <source>
        <dbReference type="EMBL" id="SKC83834.1"/>
    </source>
</evidence>
<dbReference type="InterPro" id="IPR050640">
    <property type="entry name" value="Bact_2-comp_sensor_kinase"/>
</dbReference>
<evidence type="ECO:0000256" key="1">
    <source>
        <dbReference type="SAM" id="Phobius"/>
    </source>
</evidence>
<dbReference type="AlphaFoldDB" id="A0A1T5M734"/>
<keyword evidence="3" id="KW-0808">Transferase</keyword>
<evidence type="ECO:0000259" key="2">
    <source>
        <dbReference type="Pfam" id="PF06580"/>
    </source>
</evidence>
<name>A0A1T5M734_9BACT</name>
<reference evidence="3 4" key="1">
    <citation type="submission" date="2017-02" db="EMBL/GenBank/DDBJ databases">
        <authorList>
            <person name="Peterson S.W."/>
        </authorList>
    </citation>
    <scope>NUCLEOTIDE SEQUENCE [LARGE SCALE GENOMIC DNA]</scope>
    <source>
        <strain evidence="3 4">DSM 25262</strain>
    </source>
</reference>
<dbReference type="Proteomes" id="UP000190961">
    <property type="component" value="Unassembled WGS sequence"/>
</dbReference>
<keyword evidence="4" id="KW-1185">Reference proteome</keyword>
<feature type="transmembrane region" description="Helical" evidence="1">
    <location>
        <begin position="109"/>
        <end position="130"/>
    </location>
</feature>
<dbReference type="PANTHER" id="PTHR34220:SF7">
    <property type="entry name" value="SENSOR HISTIDINE KINASE YPDA"/>
    <property type="match status" value="1"/>
</dbReference>
<keyword evidence="3" id="KW-0418">Kinase</keyword>